<feature type="coiled-coil region" evidence="2">
    <location>
        <begin position="385"/>
        <end position="465"/>
    </location>
</feature>
<dbReference type="InterPro" id="IPR008530">
    <property type="entry name" value="CCDC22"/>
</dbReference>
<dbReference type="InterPro" id="IPR048349">
    <property type="entry name" value="CCDC22_N"/>
</dbReference>
<keyword evidence="7" id="KW-1185">Reference proteome</keyword>
<feature type="domain" description="CCDC22 N-terminal" evidence="5">
    <location>
        <begin position="1"/>
        <end position="107"/>
    </location>
</feature>
<dbReference type="Pfam" id="PF21674">
    <property type="entry name" value="CCDC22_N"/>
    <property type="match status" value="1"/>
</dbReference>
<keyword evidence="2" id="KW-0175">Coiled coil</keyword>
<evidence type="ECO:0000259" key="4">
    <source>
        <dbReference type="Pfam" id="PF05667"/>
    </source>
</evidence>
<proteinExistence type="inferred from homology"/>
<evidence type="ECO:0000259" key="5">
    <source>
        <dbReference type="Pfam" id="PF21674"/>
    </source>
</evidence>
<gene>
    <name evidence="6" type="ORF">SteCoe_6918</name>
</gene>
<organism evidence="6 7">
    <name type="scientific">Stentor coeruleus</name>
    <dbReference type="NCBI Taxonomy" id="5963"/>
    <lineage>
        <taxon>Eukaryota</taxon>
        <taxon>Sar</taxon>
        <taxon>Alveolata</taxon>
        <taxon>Ciliophora</taxon>
        <taxon>Postciliodesmatophora</taxon>
        <taxon>Heterotrichea</taxon>
        <taxon>Heterotrichida</taxon>
        <taxon>Stentoridae</taxon>
        <taxon>Stentor</taxon>
    </lineage>
</organism>
<dbReference type="EMBL" id="MPUH01000098">
    <property type="protein sequence ID" value="OMJ90643.1"/>
    <property type="molecule type" value="Genomic_DNA"/>
</dbReference>
<dbReference type="OrthoDB" id="303898at2759"/>
<evidence type="ECO:0000256" key="3">
    <source>
        <dbReference type="SAM" id="MobiDB-lite"/>
    </source>
</evidence>
<dbReference type="PANTHER" id="PTHR15668">
    <property type="entry name" value="JM1 PROTEIN"/>
    <property type="match status" value="1"/>
</dbReference>
<accession>A0A1R2CNQ9</accession>
<dbReference type="GO" id="GO:0097602">
    <property type="term" value="F:cullin family protein binding"/>
    <property type="evidence" value="ECO:0007669"/>
    <property type="project" value="TreeGrafter"/>
</dbReference>
<evidence type="ECO:0008006" key="8">
    <source>
        <dbReference type="Google" id="ProtNLM"/>
    </source>
</evidence>
<dbReference type="AlphaFoldDB" id="A0A1R2CNQ9"/>
<dbReference type="PANTHER" id="PTHR15668:SF4">
    <property type="entry name" value="COILED-COIL DOMAIN-CONTAINING PROTEIN 22"/>
    <property type="match status" value="1"/>
</dbReference>
<comment type="caution">
    <text evidence="6">The sequence shown here is derived from an EMBL/GenBank/DDBJ whole genome shotgun (WGS) entry which is preliminary data.</text>
</comment>
<feature type="domain" description="CCDC22 coiled-coil" evidence="4">
    <location>
        <begin position="148"/>
        <end position="580"/>
    </location>
</feature>
<evidence type="ECO:0000313" key="7">
    <source>
        <dbReference type="Proteomes" id="UP000187209"/>
    </source>
</evidence>
<evidence type="ECO:0000313" key="6">
    <source>
        <dbReference type="EMBL" id="OMJ90643.1"/>
    </source>
</evidence>
<dbReference type="InterPro" id="IPR048348">
    <property type="entry name" value="CCDC22_CC"/>
</dbReference>
<evidence type="ECO:0000256" key="2">
    <source>
        <dbReference type="SAM" id="Coils"/>
    </source>
</evidence>
<protein>
    <recommendedName>
        <fullName evidence="8">Coiled-coil domain-containing protein 22 homolog</fullName>
    </recommendedName>
</protein>
<dbReference type="GO" id="GO:2000060">
    <property type="term" value="P:positive regulation of ubiquitin-dependent protein catabolic process"/>
    <property type="evidence" value="ECO:0007669"/>
    <property type="project" value="TreeGrafter"/>
</dbReference>
<dbReference type="Proteomes" id="UP000187209">
    <property type="component" value="Unassembled WGS sequence"/>
</dbReference>
<reference evidence="6 7" key="1">
    <citation type="submission" date="2016-11" db="EMBL/GenBank/DDBJ databases">
        <title>The macronuclear genome of Stentor coeruleus: a giant cell with tiny introns.</title>
        <authorList>
            <person name="Slabodnick M."/>
            <person name="Ruby J.G."/>
            <person name="Reiff S.B."/>
            <person name="Swart E.C."/>
            <person name="Gosai S."/>
            <person name="Prabakaran S."/>
            <person name="Witkowska E."/>
            <person name="Larue G.E."/>
            <person name="Fisher S."/>
            <person name="Freeman R.M."/>
            <person name="Gunawardena J."/>
            <person name="Chu W."/>
            <person name="Stover N.A."/>
            <person name="Gregory B.D."/>
            <person name="Nowacki M."/>
            <person name="Derisi J."/>
            <person name="Roy S.W."/>
            <person name="Marshall W.F."/>
            <person name="Sood P."/>
        </authorList>
    </citation>
    <scope>NUCLEOTIDE SEQUENCE [LARGE SCALE GENOMIC DNA]</scope>
    <source>
        <strain evidence="6">WM001</strain>
    </source>
</reference>
<name>A0A1R2CNQ9_9CILI</name>
<feature type="region of interest" description="Disordered" evidence="3">
    <location>
        <begin position="274"/>
        <end position="317"/>
    </location>
</feature>
<evidence type="ECO:0000256" key="1">
    <source>
        <dbReference type="ARBA" id="ARBA00006438"/>
    </source>
</evidence>
<sequence>MEDVDSLLLINLREVPFKYSSSIKTIQDLEKPELLIPLTITMLNIISHSEIPPEIPMTLSAKYKLCMKLAEMIRGLGYSSELNFNAFLYPNLKDIRNIVSCLLEHLPKEEAQVTVLDETSSQMYWRKIKENIKSWAGESWKAPFDKIQQLEFRQVIEVHDGSDLKPELKEIWEKYLDSRIPYRLRIAKAAPLSLLTTHVQIVQAHQLKNSDNDFILKSLSTQKEKPTIDKQDLTESKLPSLEEILERAVEQHEEAVVGNFTLETEFTQVEQEILKSEEPGENDPEESKEHQEGDTETEGFSIASSKKSIVKDPEEERQEEIDRLENDLQELYEKVQDTEALITTAKAELTKVTQSTKALAIENETLKKDLEQKHKLASALSDGSSAKLEEEIKDLENKLKMMEIEWNEYRQPIIDEIKEKEKRTEKLKESYTDKIEEIKQMKSELVEIAEEAEIKEEILEMLKVEDAKGLSAMNRNAFIKKITETIDKLRTQKKGITKVIKDINGMKKSVELSRESLKRVDSGTEDLVFQDAKKNSSSKVIYKLLVDLRENYDNLIRTVEEQYKLQSRISDFEIRIEAVMARNSKHDIEQLKADLEKIRSGQ</sequence>
<comment type="similarity">
    <text evidence="1">Belongs to the CCDC22 family.</text>
</comment>
<dbReference type="Pfam" id="PF05667">
    <property type="entry name" value="CCDC22_CC"/>
    <property type="match status" value="1"/>
</dbReference>